<keyword evidence="3 4" id="KW-0460">Magnesium</keyword>
<dbReference type="GO" id="GO:0008299">
    <property type="term" value="P:isoprenoid biosynthetic process"/>
    <property type="evidence" value="ECO:0007669"/>
    <property type="project" value="UniProtKB-ARBA"/>
</dbReference>
<comment type="caution">
    <text evidence="6">The sequence shown here is derived from an EMBL/GenBank/DDBJ whole genome shotgun (WGS) entry which is preliminary data.</text>
</comment>
<dbReference type="PANTHER" id="PTHR35201">
    <property type="entry name" value="TERPENE SYNTHASE"/>
    <property type="match status" value="1"/>
</dbReference>
<accession>A0AA40EHF9</accession>
<reference evidence="6" key="1">
    <citation type="submission" date="2023-06" db="EMBL/GenBank/DDBJ databases">
        <title>Genome-scale phylogeny and comparative genomics of the fungal order Sordariales.</title>
        <authorList>
            <consortium name="Lawrence Berkeley National Laboratory"/>
            <person name="Hensen N."/>
            <person name="Bonometti L."/>
            <person name="Westerberg I."/>
            <person name="Brannstrom I.O."/>
            <person name="Guillou S."/>
            <person name="Cros-Aarteil S."/>
            <person name="Calhoun S."/>
            <person name="Haridas S."/>
            <person name="Kuo A."/>
            <person name="Mondo S."/>
            <person name="Pangilinan J."/>
            <person name="Riley R."/>
            <person name="LaButti K."/>
            <person name="Andreopoulos B."/>
            <person name="Lipzen A."/>
            <person name="Chen C."/>
            <person name="Yanf M."/>
            <person name="Daum C."/>
            <person name="Ng V."/>
            <person name="Clum A."/>
            <person name="Steindorff A."/>
            <person name="Ohm R."/>
            <person name="Martin F."/>
            <person name="Silar P."/>
            <person name="Natvig D."/>
            <person name="Lalanne C."/>
            <person name="Gautier V."/>
            <person name="Ament-velasquez S.L."/>
            <person name="Kruys A."/>
            <person name="Hutchinson M.I."/>
            <person name="Powell A.J."/>
            <person name="Barry K."/>
            <person name="Miller A.N."/>
            <person name="Grigoriev I.V."/>
            <person name="Debuchy R."/>
            <person name="Gladieux P."/>
            <person name="Thoren M.H."/>
            <person name="Johannesson H."/>
        </authorList>
    </citation>
    <scope>NUCLEOTIDE SEQUENCE</scope>
    <source>
        <strain evidence="6">SMH3187-1</strain>
    </source>
</reference>
<dbReference type="EMBL" id="JAUKUD010000007">
    <property type="protein sequence ID" value="KAK0738877.1"/>
    <property type="molecule type" value="Genomic_DNA"/>
</dbReference>
<dbReference type="AlphaFoldDB" id="A0AA40EHF9"/>
<keyword evidence="7" id="KW-1185">Reference proteome</keyword>
<evidence type="ECO:0000256" key="5">
    <source>
        <dbReference type="SAM" id="Phobius"/>
    </source>
</evidence>
<comment type="similarity">
    <text evidence="2 4">Belongs to the terpene synthase family.</text>
</comment>
<evidence type="ECO:0000313" key="7">
    <source>
        <dbReference type="Proteomes" id="UP001172155"/>
    </source>
</evidence>
<keyword evidence="4" id="KW-0456">Lyase</keyword>
<dbReference type="Gene3D" id="1.10.600.10">
    <property type="entry name" value="Farnesyl Diphosphate Synthase"/>
    <property type="match status" value="1"/>
</dbReference>
<dbReference type="SUPFAM" id="SSF48576">
    <property type="entry name" value="Terpenoid synthases"/>
    <property type="match status" value="1"/>
</dbReference>
<gene>
    <name evidence="6" type="ORF">B0T18DRAFT_335092</name>
</gene>
<comment type="cofactor">
    <cofactor evidence="1 4">
        <name>Mg(2+)</name>
        <dbReference type="ChEBI" id="CHEBI:18420"/>
    </cofactor>
</comment>
<keyword evidence="5" id="KW-0472">Membrane</keyword>
<organism evidence="6 7">
    <name type="scientific">Schizothecium vesticola</name>
    <dbReference type="NCBI Taxonomy" id="314040"/>
    <lineage>
        <taxon>Eukaryota</taxon>
        <taxon>Fungi</taxon>
        <taxon>Dikarya</taxon>
        <taxon>Ascomycota</taxon>
        <taxon>Pezizomycotina</taxon>
        <taxon>Sordariomycetes</taxon>
        <taxon>Sordariomycetidae</taxon>
        <taxon>Sordariales</taxon>
        <taxon>Schizotheciaceae</taxon>
        <taxon>Schizothecium</taxon>
    </lineage>
</organism>
<dbReference type="GO" id="GO:0010333">
    <property type="term" value="F:terpene synthase activity"/>
    <property type="evidence" value="ECO:0007669"/>
    <property type="project" value="InterPro"/>
</dbReference>
<dbReference type="EC" id="4.2.3.-" evidence="4"/>
<proteinExistence type="inferred from homology"/>
<evidence type="ECO:0000256" key="3">
    <source>
        <dbReference type="ARBA" id="ARBA00022842"/>
    </source>
</evidence>
<dbReference type="Pfam" id="PF19086">
    <property type="entry name" value="Terpene_syn_C_2"/>
    <property type="match status" value="1"/>
</dbReference>
<evidence type="ECO:0000256" key="1">
    <source>
        <dbReference type="ARBA" id="ARBA00001946"/>
    </source>
</evidence>
<keyword evidence="5" id="KW-0812">Transmembrane</keyword>
<keyword evidence="4" id="KW-0479">Metal-binding</keyword>
<dbReference type="Proteomes" id="UP001172155">
    <property type="component" value="Unassembled WGS sequence"/>
</dbReference>
<evidence type="ECO:0000256" key="4">
    <source>
        <dbReference type="RuleBase" id="RU366034"/>
    </source>
</evidence>
<sequence length="370" mass="41285">MASPAPAKADQIAYADVGQTDILVKVPDMMSSIMSAKPVVNPHYFSAKPKIDSWTKKVLRKSQEWSVKNSMVDVTYLAAAWAPTADEDGLILLADWGNWVFIFDDVFDEGVLKDDVPAAQKKLDQMIALMNNTLRIEQDEDPLGYIFQSVWDRFMQNSTPGQQQHWRDMHQRYFDGLLQQVQNTHAGQACPSTVADYLAMRLGTIGADPAVAVIEYVSGVDLPPAVFAHPCVQKLMTISAELVILHNDVISFKKDMDLNVSINLITLLGTQSSSPSPIQSALDHISIMLDACYRRWYLALADMPTWGEALDREVLRFAAVCRDLALGNLHWRFVCISSFLLLVSEFVRGVYLGVGFCVLVRGLLCLFCFS</sequence>
<keyword evidence="5" id="KW-1133">Transmembrane helix</keyword>
<evidence type="ECO:0000313" key="6">
    <source>
        <dbReference type="EMBL" id="KAK0738877.1"/>
    </source>
</evidence>
<name>A0AA40EHF9_9PEZI</name>
<dbReference type="InterPro" id="IPR034686">
    <property type="entry name" value="Terpene_cyclase-like_2"/>
</dbReference>
<dbReference type="GO" id="GO:0046872">
    <property type="term" value="F:metal ion binding"/>
    <property type="evidence" value="ECO:0007669"/>
    <property type="project" value="UniProtKB-KW"/>
</dbReference>
<feature type="transmembrane region" description="Helical" evidence="5">
    <location>
        <begin position="349"/>
        <end position="369"/>
    </location>
</feature>
<dbReference type="InterPro" id="IPR008949">
    <property type="entry name" value="Isoprenoid_synthase_dom_sf"/>
</dbReference>
<dbReference type="PANTHER" id="PTHR35201:SF4">
    <property type="entry name" value="BETA-PINACENE SYNTHASE-RELATED"/>
    <property type="match status" value="1"/>
</dbReference>
<evidence type="ECO:0000256" key="2">
    <source>
        <dbReference type="ARBA" id="ARBA00006333"/>
    </source>
</evidence>
<protein>
    <recommendedName>
        <fullName evidence="4">Terpene synthase</fullName>
        <ecNumber evidence="4">4.2.3.-</ecNumber>
    </recommendedName>
</protein>